<evidence type="ECO:0000256" key="6">
    <source>
        <dbReference type="ARBA" id="ARBA00022989"/>
    </source>
</evidence>
<dbReference type="PANTHER" id="PTHR42718:SF9">
    <property type="entry name" value="MAJOR FACILITATOR SUPERFAMILY MULTIDRUG TRANSPORTER MFSC"/>
    <property type="match status" value="1"/>
</dbReference>
<dbReference type="KEGG" id="tci:A7K98_17430"/>
<evidence type="ECO:0000313" key="10">
    <source>
        <dbReference type="EMBL" id="ARU95364.1"/>
    </source>
</evidence>
<dbReference type="NCBIfam" id="TIGR00711">
    <property type="entry name" value="efflux_EmrB"/>
    <property type="match status" value="1"/>
</dbReference>
<organism evidence="10 13">
    <name type="scientific">Tatumella citrea</name>
    <name type="common">Pantoea citrea</name>
    <dbReference type="NCBI Taxonomy" id="53336"/>
    <lineage>
        <taxon>Bacteria</taxon>
        <taxon>Pseudomonadati</taxon>
        <taxon>Pseudomonadota</taxon>
        <taxon>Gammaproteobacteria</taxon>
        <taxon>Enterobacterales</taxon>
        <taxon>Erwiniaceae</taxon>
        <taxon>Tatumella</taxon>
    </lineage>
</organism>
<feature type="transmembrane region" description="Helical" evidence="8">
    <location>
        <begin position="420"/>
        <end position="442"/>
    </location>
</feature>
<dbReference type="InterPro" id="IPR020846">
    <property type="entry name" value="MFS_dom"/>
</dbReference>
<evidence type="ECO:0000256" key="1">
    <source>
        <dbReference type="ARBA" id="ARBA00004651"/>
    </source>
</evidence>
<dbReference type="Proteomes" id="UP000195729">
    <property type="component" value="Chromosome"/>
</dbReference>
<dbReference type="CDD" id="cd17321">
    <property type="entry name" value="MFS_MMR_MDR_like"/>
    <property type="match status" value="1"/>
</dbReference>
<dbReference type="InterPro" id="IPR011701">
    <property type="entry name" value="MFS"/>
</dbReference>
<evidence type="ECO:0000259" key="9">
    <source>
        <dbReference type="PROSITE" id="PS50850"/>
    </source>
</evidence>
<feature type="transmembrane region" description="Helical" evidence="8">
    <location>
        <begin position="44"/>
        <end position="65"/>
    </location>
</feature>
<feature type="transmembrane region" description="Helical" evidence="8">
    <location>
        <begin position="264"/>
        <end position="286"/>
    </location>
</feature>
<dbReference type="Pfam" id="PF07690">
    <property type="entry name" value="MFS_1"/>
    <property type="match status" value="1"/>
</dbReference>
<evidence type="ECO:0000256" key="5">
    <source>
        <dbReference type="ARBA" id="ARBA00022692"/>
    </source>
</evidence>
<feature type="transmembrane region" description="Helical" evidence="8">
    <location>
        <begin position="196"/>
        <end position="214"/>
    </location>
</feature>
<protein>
    <submittedName>
        <fullName evidence="10">MFS transporter</fullName>
    </submittedName>
</protein>
<gene>
    <name evidence="10" type="ORF">A7K98_17430</name>
    <name evidence="11" type="ORF">A7K99_17415</name>
</gene>
<evidence type="ECO:0000313" key="12">
    <source>
        <dbReference type="Proteomes" id="UP000195729"/>
    </source>
</evidence>
<dbReference type="SUPFAM" id="SSF103473">
    <property type="entry name" value="MFS general substrate transporter"/>
    <property type="match status" value="1"/>
</dbReference>
<dbReference type="Gene3D" id="1.20.1250.20">
    <property type="entry name" value="MFS general substrate transporter like domains"/>
    <property type="match status" value="1"/>
</dbReference>
<keyword evidence="4" id="KW-1003">Cell membrane</keyword>
<keyword evidence="5 8" id="KW-0812">Transmembrane</keyword>
<accession>A0A1Y0LBB9</accession>
<feature type="transmembrane region" description="Helical" evidence="8">
    <location>
        <begin position="226"/>
        <end position="243"/>
    </location>
</feature>
<evidence type="ECO:0000256" key="8">
    <source>
        <dbReference type="SAM" id="Phobius"/>
    </source>
</evidence>
<feature type="transmembrane region" description="Helical" evidence="8">
    <location>
        <begin position="163"/>
        <end position="184"/>
    </location>
</feature>
<reference evidence="12 13" key="1">
    <citation type="submission" date="2016-05" db="EMBL/GenBank/DDBJ databases">
        <title>Complete genome sequence of two 2,5-diketo-D-glunonic acid producing strain Tatumella citrea.</title>
        <authorList>
            <person name="Duan C."/>
            <person name="Yang J."/>
            <person name="Yang S."/>
        </authorList>
    </citation>
    <scope>NUCLEOTIDE SEQUENCE [LARGE SCALE GENOMIC DNA]</scope>
    <source>
        <strain evidence="11 12">ATCC 39140</strain>
        <strain evidence="10 13">DSM 13699</strain>
    </source>
</reference>
<dbReference type="PANTHER" id="PTHR42718">
    <property type="entry name" value="MAJOR FACILITATOR SUPERFAMILY MULTIDRUG TRANSPORTER MFSC"/>
    <property type="match status" value="1"/>
</dbReference>
<feature type="transmembrane region" description="Helical" evidence="8">
    <location>
        <begin position="74"/>
        <end position="97"/>
    </location>
</feature>
<evidence type="ECO:0000256" key="4">
    <source>
        <dbReference type="ARBA" id="ARBA00022475"/>
    </source>
</evidence>
<keyword evidence="6 8" id="KW-1133">Transmembrane helix</keyword>
<dbReference type="GO" id="GO:0005886">
    <property type="term" value="C:plasma membrane"/>
    <property type="evidence" value="ECO:0007669"/>
    <property type="project" value="UniProtKB-SubCell"/>
</dbReference>
<comment type="similarity">
    <text evidence="2">Belongs to the major facilitator superfamily. EmrB family.</text>
</comment>
<dbReference type="OrthoDB" id="2412976at2"/>
<feature type="transmembrane region" description="Helical" evidence="8">
    <location>
        <begin position="328"/>
        <end position="347"/>
    </location>
</feature>
<dbReference type="Gene3D" id="1.20.1720.10">
    <property type="entry name" value="Multidrug resistance protein D"/>
    <property type="match status" value="1"/>
</dbReference>
<feature type="transmembrane region" description="Helical" evidence="8">
    <location>
        <begin position="103"/>
        <end position="124"/>
    </location>
</feature>
<feature type="transmembrane region" description="Helical" evidence="8">
    <location>
        <begin position="387"/>
        <end position="408"/>
    </location>
</feature>
<dbReference type="GO" id="GO:0022857">
    <property type="term" value="F:transmembrane transporter activity"/>
    <property type="evidence" value="ECO:0007669"/>
    <property type="project" value="InterPro"/>
</dbReference>
<dbReference type="InterPro" id="IPR036259">
    <property type="entry name" value="MFS_trans_sf"/>
</dbReference>
<proteinExistence type="inferred from homology"/>
<dbReference type="EMBL" id="CP015581">
    <property type="protein sequence ID" value="ARU99405.1"/>
    <property type="molecule type" value="Genomic_DNA"/>
</dbReference>
<evidence type="ECO:0000256" key="3">
    <source>
        <dbReference type="ARBA" id="ARBA00022448"/>
    </source>
</evidence>
<keyword evidence="12" id="KW-1185">Reference proteome</keyword>
<evidence type="ECO:0000313" key="11">
    <source>
        <dbReference type="EMBL" id="ARU99405.1"/>
    </source>
</evidence>
<evidence type="ECO:0000313" key="13">
    <source>
        <dbReference type="Proteomes" id="UP000195814"/>
    </source>
</evidence>
<feature type="transmembrane region" description="Helical" evidence="8">
    <location>
        <begin position="136"/>
        <end position="157"/>
    </location>
</feature>
<feature type="transmembrane region" description="Helical" evidence="8">
    <location>
        <begin position="298"/>
        <end position="316"/>
    </location>
</feature>
<dbReference type="RefSeq" id="WP_087489719.1">
    <property type="nucleotide sequence ID" value="NZ_CP015579.1"/>
</dbReference>
<evidence type="ECO:0000256" key="2">
    <source>
        <dbReference type="ARBA" id="ARBA00008537"/>
    </source>
</evidence>
<evidence type="ECO:0000256" key="7">
    <source>
        <dbReference type="ARBA" id="ARBA00023136"/>
    </source>
</evidence>
<dbReference type="InterPro" id="IPR004638">
    <property type="entry name" value="EmrB-like"/>
</dbReference>
<dbReference type="PROSITE" id="PS50850">
    <property type="entry name" value="MFS"/>
    <property type="match status" value="1"/>
</dbReference>
<keyword evidence="3" id="KW-0813">Transport</keyword>
<dbReference type="EMBL" id="CP015579">
    <property type="protein sequence ID" value="ARU95364.1"/>
    <property type="molecule type" value="Genomic_DNA"/>
</dbReference>
<sequence>MNFQTRITQVATCLAFAIVLLDTSVVNVAIATIRHSLHTDMRGIQWIINSYSLTFSALLLTAGVLGDRFGCKPVFLAGFALFTFGSLCCGMSATAGTLIASRIIQGVGAALLVPASLSLIHILFRDDAERGKAIGWWGAAGGIALAAGPVAGGWLVTLQGWPSVFLLNVPVGILGLLIVARYAPPSVPRPAKRPDIAGQLAAIIMAGSLAYGLITAGHDGWTSQHVLISLIISVVSALLFMVAERHHPDPMLPLSLFRQVTLTTSTLVGFIANLAFYGMIFVLSLYFQTVLHYSPQQAGSAFLPMMAILVVMNILAGRIMPRVGVKRLTVYGLLISASGYGWLISAGHLATPLAMLLAGSGIALAIPAITSAALASVAPNQTGIAGGLLNAARQAGGVFGVALFGTLINSHSPLQFTHGMHTALMISVGLLLLAAGISGFWLKPVPNSRKKQHLPA</sequence>
<feature type="domain" description="Major facilitator superfamily (MFS) profile" evidence="9">
    <location>
        <begin position="8"/>
        <end position="446"/>
    </location>
</feature>
<dbReference type="Proteomes" id="UP000195814">
    <property type="component" value="Chromosome"/>
</dbReference>
<feature type="transmembrane region" description="Helical" evidence="8">
    <location>
        <begin position="353"/>
        <end position="375"/>
    </location>
</feature>
<dbReference type="AlphaFoldDB" id="A0A1Y0LBB9"/>
<name>A0A1Y0LBB9_TATCI</name>
<keyword evidence="7 8" id="KW-0472">Membrane</keyword>
<comment type="subcellular location">
    <subcellularLocation>
        <location evidence="1">Cell membrane</location>
        <topology evidence="1">Multi-pass membrane protein</topology>
    </subcellularLocation>
</comment>